<keyword evidence="1" id="KW-0812">Transmembrane</keyword>
<reference evidence="3 4" key="1">
    <citation type="journal article" date="2011" name="Genome Res.">
        <title>Phylogeny-wide analysis of social amoeba genomes highlights ancient origins for complex intercellular communication.</title>
        <authorList>
            <person name="Heidel A.J."/>
            <person name="Lawal H.M."/>
            <person name="Felder M."/>
            <person name="Schilde C."/>
            <person name="Helps N.R."/>
            <person name="Tunggal B."/>
            <person name="Rivero F."/>
            <person name="John U."/>
            <person name="Schleicher M."/>
            <person name="Eichinger L."/>
            <person name="Platzer M."/>
            <person name="Noegel A.A."/>
            <person name="Schaap P."/>
            <person name="Gloeckner G."/>
        </authorList>
    </citation>
    <scope>NUCLEOTIDE SEQUENCE [LARGE SCALE GENOMIC DNA]</scope>
    <source>
        <strain evidence="4">ATCC 26659 / Pp 5 / PN500</strain>
    </source>
</reference>
<name>D3BBV8_HETP5</name>
<keyword evidence="1" id="KW-0472">Membrane</keyword>
<feature type="transmembrane region" description="Helical" evidence="1">
    <location>
        <begin position="58"/>
        <end position="78"/>
    </location>
</feature>
<keyword evidence="1" id="KW-1133">Transmembrane helix</keyword>
<keyword evidence="4" id="KW-1185">Reference proteome</keyword>
<protein>
    <submittedName>
        <fullName evidence="3">Uncharacterized protein</fullName>
    </submittedName>
</protein>
<accession>D3BBV8</accession>
<dbReference type="AlphaFoldDB" id="D3BBV8"/>
<evidence type="ECO:0000313" key="4">
    <source>
        <dbReference type="Proteomes" id="UP000001396"/>
    </source>
</evidence>
<gene>
    <name evidence="3" type="ORF">PPL_05978</name>
</gene>
<keyword evidence="2" id="KW-0732">Signal</keyword>
<dbReference type="RefSeq" id="XP_020433259.1">
    <property type="nucleotide sequence ID" value="XM_020576847.1"/>
</dbReference>
<organism evidence="3 4">
    <name type="scientific">Heterostelium pallidum (strain ATCC 26659 / Pp 5 / PN500)</name>
    <name type="common">Cellular slime mold</name>
    <name type="synonym">Polysphondylium pallidum</name>
    <dbReference type="NCBI Taxonomy" id="670386"/>
    <lineage>
        <taxon>Eukaryota</taxon>
        <taxon>Amoebozoa</taxon>
        <taxon>Evosea</taxon>
        <taxon>Eumycetozoa</taxon>
        <taxon>Dictyostelia</taxon>
        <taxon>Acytosteliales</taxon>
        <taxon>Acytosteliaceae</taxon>
        <taxon>Heterostelium</taxon>
    </lineage>
</organism>
<dbReference type="GeneID" id="31361462"/>
<dbReference type="InParanoid" id="D3BBV8"/>
<dbReference type="Proteomes" id="UP000001396">
    <property type="component" value="Unassembled WGS sequence"/>
</dbReference>
<sequence length="284" mass="31816">MKNIIAALFSLSIASVSKGYTTLTSIKDPPQWVRHFIAIGVMQYLGLVDQFKWGPSSGFGICIASAAVSVFGLLISIIRFGQMVNIRVQIPKPQIDMATSVTPTQSPVQTWSTTNPYQTAPIQPNLIVPAEIEIDPKSWYRIVPITIPVLGPNGVPSHYVQHNALKKYDSANPDKPVVLPNGPNIPPKSLFIQNNLVIDRKLWYQLAVKEIPVMGPNDIPTHYRSHYILQVSKENGNENNENKVDNTTKLVLMIKPKAPNHLYLLLFEKINFNYWGTLNFKVFS</sequence>
<dbReference type="EMBL" id="ADBJ01000026">
    <property type="protein sequence ID" value="EFA81141.1"/>
    <property type="molecule type" value="Genomic_DNA"/>
</dbReference>
<feature type="signal peptide" evidence="2">
    <location>
        <begin position="1"/>
        <end position="19"/>
    </location>
</feature>
<evidence type="ECO:0000313" key="3">
    <source>
        <dbReference type="EMBL" id="EFA81141.1"/>
    </source>
</evidence>
<evidence type="ECO:0000256" key="2">
    <source>
        <dbReference type="SAM" id="SignalP"/>
    </source>
</evidence>
<feature type="chain" id="PRO_5003041531" evidence="2">
    <location>
        <begin position="20"/>
        <end position="284"/>
    </location>
</feature>
<comment type="caution">
    <text evidence="3">The sequence shown here is derived from an EMBL/GenBank/DDBJ whole genome shotgun (WGS) entry which is preliminary data.</text>
</comment>
<evidence type="ECO:0000256" key="1">
    <source>
        <dbReference type="SAM" id="Phobius"/>
    </source>
</evidence>
<proteinExistence type="predicted"/>